<dbReference type="SUPFAM" id="SSF46689">
    <property type="entry name" value="Homeodomain-like"/>
    <property type="match status" value="1"/>
</dbReference>
<proteinExistence type="inferred from homology"/>
<dbReference type="GeneID" id="8230376"/>
<dbReference type="CDD" id="cd00086">
    <property type="entry name" value="homeodomain"/>
    <property type="match status" value="1"/>
</dbReference>
<dbReference type="InterPro" id="IPR052002">
    <property type="entry name" value="Even-skipped_HD"/>
</dbReference>
<evidence type="ECO:0000313" key="12">
    <source>
        <dbReference type="EnsemblMetazoa" id="PHUM236390-PA"/>
    </source>
</evidence>
<evidence type="ECO:0000313" key="11">
    <source>
        <dbReference type="EMBL" id="EEB13362.1"/>
    </source>
</evidence>
<dbReference type="eggNOG" id="KOG0844">
    <property type="taxonomic scope" value="Eukaryota"/>
</dbReference>
<evidence type="ECO:0000313" key="13">
    <source>
        <dbReference type="Proteomes" id="UP000009046"/>
    </source>
</evidence>
<comment type="similarity">
    <text evidence="6">Belongs to the even-skipped homeobox family.</text>
</comment>
<evidence type="ECO:0000259" key="10">
    <source>
        <dbReference type="PROSITE" id="PS50071"/>
    </source>
</evidence>
<feature type="compositionally biased region" description="Polar residues" evidence="9">
    <location>
        <begin position="212"/>
        <end position="261"/>
    </location>
</feature>
<protein>
    <submittedName>
        <fullName evidence="11 12">Segmentation protein paired, putative</fullName>
    </submittedName>
</protein>
<dbReference type="PANTHER" id="PTHR46294:SF4">
    <property type="entry name" value="SEGMENTATION PROTEIN EVEN-SKIPPED"/>
    <property type="match status" value="1"/>
</dbReference>
<dbReference type="PRINTS" id="PR00024">
    <property type="entry name" value="HOMEOBOX"/>
</dbReference>
<dbReference type="EnsemblMetazoa" id="PHUM236390-RA">
    <property type="protein sequence ID" value="PHUM236390-PA"/>
    <property type="gene ID" value="PHUM236390"/>
</dbReference>
<name>E0VJ06_PEDHC</name>
<evidence type="ECO:0000256" key="1">
    <source>
        <dbReference type="ARBA" id="ARBA00004123"/>
    </source>
</evidence>
<keyword evidence="5 7" id="KW-0539">Nucleus</keyword>
<dbReference type="InterPro" id="IPR020479">
    <property type="entry name" value="HD_metazoa"/>
</dbReference>
<evidence type="ECO:0000256" key="6">
    <source>
        <dbReference type="ARBA" id="ARBA00038449"/>
    </source>
</evidence>
<dbReference type="EMBL" id="DS235216">
    <property type="protein sequence ID" value="EEB13362.1"/>
    <property type="molecule type" value="Genomic_DNA"/>
</dbReference>
<dbReference type="Pfam" id="PF00046">
    <property type="entry name" value="Homeodomain"/>
    <property type="match status" value="1"/>
</dbReference>
<gene>
    <name evidence="12" type="primary">8230376</name>
    <name evidence="11" type="ORF">Phum_PHUM236390</name>
</gene>
<evidence type="ECO:0000256" key="4">
    <source>
        <dbReference type="ARBA" id="ARBA00023155"/>
    </source>
</evidence>
<comment type="subcellular location">
    <subcellularLocation>
        <location evidence="1 7 8">Nucleus</location>
    </subcellularLocation>
</comment>
<dbReference type="InterPro" id="IPR017970">
    <property type="entry name" value="Homeobox_CS"/>
</dbReference>
<dbReference type="STRING" id="121224.E0VJ06"/>
<feature type="DNA-binding region" description="Homeobox" evidence="7">
    <location>
        <begin position="28"/>
        <end position="87"/>
    </location>
</feature>
<dbReference type="AlphaFoldDB" id="E0VJ06"/>
<dbReference type="InParanoid" id="E0VJ06"/>
<dbReference type="VEuPathDB" id="VectorBase:PHUM236390"/>
<dbReference type="Gene3D" id="1.10.10.60">
    <property type="entry name" value="Homeodomain-like"/>
    <property type="match status" value="1"/>
</dbReference>
<dbReference type="CTD" id="8230376"/>
<reference evidence="11" key="2">
    <citation type="submission" date="2007-04" db="EMBL/GenBank/DDBJ databases">
        <title>The genome of the human body louse.</title>
        <authorList>
            <consortium name="The Human Body Louse Genome Consortium"/>
            <person name="Kirkness E."/>
            <person name="Walenz B."/>
            <person name="Hass B."/>
            <person name="Bruggner R."/>
            <person name="Strausberg R."/>
        </authorList>
    </citation>
    <scope>NUCLEOTIDE SEQUENCE</scope>
    <source>
        <strain evidence="11">USDA</strain>
    </source>
</reference>
<dbReference type="HOGENOM" id="CLU_736322_0_0_1"/>
<keyword evidence="3 7" id="KW-0238">DNA-binding</keyword>
<evidence type="ECO:0000256" key="2">
    <source>
        <dbReference type="ARBA" id="ARBA00022473"/>
    </source>
</evidence>
<evidence type="ECO:0000256" key="8">
    <source>
        <dbReference type="RuleBase" id="RU000682"/>
    </source>
</evidence>
<dbReference type="InterPro" id="IPR009057">
    <property type="entry name" value="Homeodomain-like_sf"/>
</dbReference>
<dbReference type="OrthoDB" id="6159439at2759"/>
<evidence type="ECO:0000256" key="7">
    <source>
        <dbReference type="PROSITE-ProRule" id="PRU00108"/>
    </source>
</evidence>
<keyword evidence="4 7" id="KW-0371">Homeobox</keyword>
<dbReference type="KEGG" id="phu:Phum_PHUM236390"/>
<dbReference type="PROSITE" id="PS00027">
    <property type="entry name" value="HOMEOBOX_1"/>
    <property type="match status" value="1"/>
</dbReference>
<organism>
    <name type="scientific">Pediculus humanus subsp. corporis</name>
    <name type="common">Body louse</name>
    <dbReference type="NCBI Taxonomy" id="121224"/>
    <lineage>
        <taxon>Eukaryota</taxon>
        <taxon>Metazoa</taxon>
        <taxon>Ecdysozoa</taxon>
        <taxon>Arthropoda</taxon>
        <taxon>Hexapoda</taxon>
        <taxon>Insecta</taxon>
        <taxon>Pterygota</taxon>
        <taxon>Neoptera</taxon>
        <taxon>Paraneoptera</taxon>
        <taxon>Psocodea</taxon>
        <taxon>Troctomorpha</taxon>
        <taxon>Phthiraptera</taxon>
        <taxon>Anoplura</taxon>
        <taxon>Pediculidae</taxon>
        <taxon>Pediculus</taxon>
    </lineage>
</organism>
<feature type="domain" description="Homeobox" evidence="10">
    <location>
        <begin position="26"/>
        <end position="86"/>
    </location>
</feature>
<feature type="region of interest" description="Disordered" evidence="9">
    <location>
        <begin position="161"/>
        <end position="261"/>
    </location>
</feature>
<keyword evidence="2" id="KW-0217">Developmental protein</keyword>
<keyword evidence="13" id="KW-1185">Reference proteome</keyword>
<dbReference type="GO" id="GO:0005634">
    <property type="term" value="C:nucleus"/>
    <property type="evidence" value="ECO:0007669"/>
    <property type="project" value="UniProtKB-SubCell"/>
</dbReference>
<evidence type="ECO:0000256" key="5">
    <source>
        <dbReference type="ARBA" id="ARBA00023242"/>
    </source>
</evidence>
<dbReference type="PROSITE" id="PS50071">
    <property type="entry name" value="HOMEOBOX_2"/>
    <property type="match status" value="1"/>
</dbReference>
<dbReference type="OMA" id="INCVAGN"/>
<evidence type="ECO:0000256" key="3">
    <source>
        <dbReference type="ARBA" id="ARBA00023125"/>
    </source>
</evidence>
<reference evidence="12" key="3">
    <citation type="submission" date="2021-02" db="UniProtKB">
        <authorList>
            <consortium name="EnsemblMetazoa"/>
        </authorList>
    </citation>
    <scope>IDENTIFICATION</scope>
    <source>
        <strain evidence="12">USDA</strain>
    </source>
</reference>
<reference evidence="11" key="1">
    <citation type="submission" date="2007-04" db="EMBL/GenBank/DDBJ databases">
        <title>Annotation of Pediculus humanus corporis strain USDA.</title>
        <authorList>
            <person name="Kirkness E."/>
            <person name="Hannick L."/>
            <person name="Hass B."/>
            <person name="Bruggner R."/>
            <person name="Lawson D."/>
            <person name="Bidwell S."/>
            <person name="Joardar V."/>
            <person name="Caler E."/>
            <person name="Walenz B."/>
            <person name="Inman J."/>
            <person name="Schobel S."/>
            <person name="Galinsky K."/>
            <person name="Amedeo P."/>
            <person name="Strausberg R."/>
        </authorList>
    </citation>
    <scope>NUCLEOTIDE SEQUENCE</scope>
    <source>
        <strain evidence="11">USDA</strain>
    </source>
</reference>
<feature type="compositionally biased region" description="Low complexity" evidence="9">
    <location>
        <begin position="324"/>
        <end position="346"/>
    </location>
</feature>
<dbReference type="GO" id="GO:0000981">
    <property type="term" value="F:DNA-binding transcription factor activity, RNA polymerase II-specific"/>
    <property type="evidence" value="ECO:0007669"/>
    <property type="project" value="InterPro"/>
</dbReference>
<evidence type="ECO:0000256" key="9">
    <source>
        <dbReference type="SAM" id="MobiDB-lite"/>
    </source>
</evidence>
<sequence>MTRHFTYTSRRDFNHLKNQTNLVTEQNIRRYRTAFSREQLARLEKEFYKENYVSRPRRCELASQLNLPESTIKVWFQNRRMKDKRQRMAVTWPYAVYTDPVFAASILQAAANAGGLPGIASALAAAYSHPYGYYGNPVSQRMSPYPSSVLPQPSLHGHHFTNSVLGTHLNNSTSSSSSTSSGILNGRSSTSTTPPGSTPMTRPFPIFVPGSNHASTDISPHSPPTSSGGNYMSLTSNQSPRGKRSSTPNSENSVGSDSETPGSCRCGIINCVAGNEHRGSSLYVNDPPSPVGKVEGLTGVYTPTATSAAPSGTPSIILPINNTSNNSNNNNNNNNTATAINNNNNNFNKSKDVTVINNSSTPKLFKPYKSDVSEAV</sequence>
<dbReference type="PANTHER" id="PTHR46294">
    <property type="entry name" value="SEGMENTATION PROTEIN EVEN-SKIPPED"/>
    <property type="match status" value="1"/>
</dbReference>
<feature type="region of interest" description="Disordered" evidence="9">
    <location>
        <begin position="324"/>
        <end position="351"/>
    </location>
</feature>
<dbReference type="GO" id="GO:0000978">
    <property type="term" value="F:RNA polymerase II cis-regulatory region sequence-specific DNA binding"/>
    <property type="evidence" value="ECO:0007669"/>
    <property type="project" value="TreeGrafter"/>
</dbReference>
<dbReference type="RefSeq" id="XP_002426100.1">
    <property type="nucleotide sequence ID" value="XM_002426055.1"/>
</dbReference>
<accession>E0VJ06</accession>
<dbReference type="SMART" id="SM00389">
    <property type="entry name" value="HOX"/>
    <property type="match status" value="1"/>
</dbReference>
<feature type="compositionally biased region" description="Low complexity" evidence="9">
    <location>
        <begin position="165"/>
        <end position="203"/>
    </location>
</feature>
<dbReference type="InterPro" id="IPR001356">
    <property type="entry name" value="HD"/>
</dbReference>
<dbReference type="Proteomes" id="UP000009046">
    <property type="component" value="Unassembled WGS sequence"/>
</dbReference>
<dbReference type="EMBL" id="AAZO01002742">
    <property type="status" value="NOT_ANNOTATED_CDS"/>
    <property type="molecule type" value="Genomic_DNA"/>
</dbReference>